<dbReference type="AlphaFoldDB" id="S7W8V6"/>
<dbReference type="PANTHER" id="PTHR15615">
    <property type="match status" value="1"/>
</dbReference>
<protein>
    <recommendedName>
        <fullName evidence="3">Cyclin N-terminal domain-containing protein</fullName>
    </recommendedName>
</protein>
<dbReference type="InParanoid" id="S7W8V6"/>
<accession>S7W8V6</accession>
<sequence length="184" mass="21476">MSKSDSYKNIILCEFENKAMGYNALNTLFKTKTTHFIICSTLLYFKKIKVQILKKKKRGVNVVKNMYENIDAYLYTRKRNMIFSLLDDEYTLFIVCIILSTKNYLDTVYTNISWSDISNISLEKLNRAERLVLEAIEYNVFVSKAEMDAVLRSVEMQQNNVVCKNKNEGFKKMMAGIKTFSCLE</sequence>
<evidence type="ECO:0000313" key="2">
    <source>
        <dbReference type="Proteomes" id="UP000014978"/>
    </source>
</evidence>
<dbReference type="EMBL" id="ATCN01000308">
    <property type="protein sequence ID" value="EPR79301.1"/>
    <property type="molecule type" value="Genomic_DNA"/>
</dbReference>
<dbReference type="OrthoDB" id="286814at2759"/>
<evidence type="ECO:0000313" key="1">
    <source>
        <dbReference type="EMBL" id="EPR79301.1"/>
    </source>
</evidence>
<dbReference type="PANTHER" id="PTHR15615:SF108">
    <property type="entry name" value="PROTEIN CNPPD1"/>
    <property type="match status" value="1"/>
</dbReference>
<organism evidence="1 2">
    <name type="scientific">Spraguea lophii (strain 42_110)</name>
    <name type="common">Microsporidian parasite</name>
    <dbReference type="NCBI Taxonomy" id="1358809"/>
    <lineage>
        <taxon>Eukaryota</taxon>
        <taxon>Fungi</taxon>
        <taxon>Fungi incertae sedis</taxon>
        <taxon>Microsporidia</taxon>
        <taxon>Spragueidae</taxon>
        <taxon>Spraguea</taxon>
    </lineage>
</organism>
<comment type="caution">
    <text evidence="1">The sequence shown here is derived from an EMBL/GenBank/DDBJ whole genome shotgun (WGS) entry which is preliminary data.</text>
</comment>
<keyword evidence="2" id="KW-1185">Reference proteome</keyword>
<dbReference type="STRING" id="1358809.S7W8V6"/>
<evidence type="ECO:0008006" key="3">
    <source>
        <dbReference type="Google" id="ProtNLM"/>
    </source>
</evidence>
<proteinExistence type="predicted"/>
<name>S7W8V6_SPRLO</name>
<dbReference type="HOGENOM" id="CLU_1669892_0_0_1"/>
<dbReference type="GO" id="GO:0019901">
    <property type="term" value="F:protein kinase binding"/>
    <property type="evidence" value="ECO:0007669"/>
    <property type="project" value="InterPro"/>
</dbReference>
<dbReference type="Proteomes" id="UP000014978">
    <property type="component" value="Unassembled WGS sequence"/>
</dbReference>
<reference evidence="2" key="1">
    <citation type="journal article" date="2013" name="PLoS Genet.">
        <title>The genome of Spraguea lophii and the basis of host-microsporidian interactions.</title>
        <authorList>
            <person name="Campbell S.E."/>
            <person name="Williams T.A."/>
            <person name="Yousuf A."/>
            <person name="Soanes D.M."/>
            <person name="Paszkiewicz K.H."/>
            <person name="Williams B.A.P."/>
        </authorList>
    </citation>
    <scope>NUCLEOTIDE SEQUENCE [LARGE SCALE GENOMIC DNA]</scope>
    <source>
        <strain evidence="2">42_110</strain>
    </source>
</reference>
<dbReference type="InterPro" id="IPR013922">
    <property type="entry name" value="Cyclin_PHO80-like"/>
</dbReference>
<dbReference type="Gene3D" id="1.10.472.10">
    <property type="entry name" value="Cyclin-like"/>
    <property type="match status" value="1"/>
</dbReference>
<dbReference type="CDD" id="cd20557">
    <property type="entry name" value="CYCLIN_ScPCL1-like"/>
    <property type="match status" value="1"/>
</dbReference>
<gene>
    <name evidence="1" type="ORF">SLOPH_1205</name>
</gene>
<dbReference type="VEuPathDB" id="MicrosporidiaDB:SLOPH_1205"/>